<dbReference type="InterPro" id="IPR014914">
    <property type="entry name" value="RES_dom"/>
</dbReference>
<dbReference type="Pfam" id="PF08808">
    <property type="entry name" value="RES"/>
    <property type="match status" value="1"/>
</dbReference>
<accession>A0AAU8AJD7</accession>
<organism evidence="2">
    <name type="scientific">Alloyangia sp. H15</name>
    <dbReference type="NCBI Taxonomy" id="3029062"/>
    <lineage>
        <taxon>Bacteria</taxon>
        <taxon>Pseudomonadati</taxon>
        <taxon>Pseudomonadota</taxon>
        <taxon>Alphaproteobacteria</taxon>
        <taxon>Rhodobacterales</taxon>
        <taxon>Roseobacteraceae</taxon>
        <taxon>Alloyangia</taxon>
    </lineage>
</organism>
<feature type="domain" description="RES" evidence="1">
    <location>
        <begin position="24"/>
        <end position="146"/>
    </location>
</feature>
<dbReference type="RefSeq" id="WP_353473948.1">
    <property type="nucleotide sequence ID" value="NZ_CP123385.1"/>
</dbReference>
<dbReference type="SMART" id="SM00953">
    <property type="entry name" value="RES"/>
    <property type="match status" value="1"/>
</dbReference>
<name>A0AAU8AJD7_9RHOB</name>
<sequence length="161" mass="17884">MTHRRFDAERRAWRIGDPEGRYPIWSEGGALRYGGRWHMAGDPVIYASEHFSTAMLEKLVHFAGILPEGQHALEITIPAGVSYEVFADHLAPGWQQSGDPGAAAFGHAWVEERRSAVLVVPSAVAPVERNFLFNAAHPDFARIRPGLETPIAWDARLFSRG</sequence>
<proteinExistence type="predicted"/>
<dbReference type="AlphaFoldDB" id="A0AAU8AJD7"/>
<protein>
    <submittedName>
        <fullName evidence="2">RES domain-containing protein</fullName>
    </submittedName>
</protein>
<reference evidence="2" key="1">
    <citation type="submission" date="2023-02" db="EMBL/GenBank/DDBJ databases">
        <title>Description and genomic characterization of Salipiger bruguierae sp. nov., isolated from the sediment of mangrove plant Bruguiera sexangula.</title>
        <authorList>
            <person name="Long M."/>
        </authorList>
    </citation>
    <scope>NUCLEOTIDE SEQUENCE</scope>
    <source>
        <strain evidence="2">H15</strain>
    </source>
</reference>
<dbReference type="EMBL" id="CP123385">
    <property type="protein sequence ID" value="XCC95111.1"/>
    <property type="molecule type" value="Genomic_DNA"/>
</dbReference>
<evidence type="ECO:0000313" key="2">
    <source>
        <dbReference type="EMBL" id="XCC95111.1"/>
    </source>
</evidence>
<evidence type="ECO:0000259" key="1">
    <source>
        <dbReference type="SMART" id="SM00953"/>
    </source>
</evidence>
<gene>
    <name evidence="2" type="ORF">PVT71_18650</name>
</gene>